<dbReference type="InterPro" id="IPR000095">
    <property type="entry name" value="CRIB_dom"/>
</dbReference>
<evidence type="ECO:0000313" key="5">
    <source>
        <dbReference type="EMBL" id="CAI8603814.1"/>
    </source>
</evidence>
<evidence type="ECO:0000259" key="4">
    <source>
        <dbReference type="PROSITE" id="PS50238"/>
    </source>
</evidence>
<feature type="region of interest" description="Disordered" evidence="2">
    <location>
        <begin position="1"/>
        <end position="29"/>
    </location>
</feature>
<reference evidence="5 6" key="1">
    <citation type="submission" date="2023-01" db="EMBL/GenBank/DDBJ databases">
        <authorList>
            <person name="Kreplak J."/>
        </authorList>
    </citation>
    <scope>NUCLEOTIDE SEQUENCE [LARGE SCALE GENOMIC DNA]</scope>
</reference>
<dbReference type="PANTHER" id="PTHR23177:SF35">
    <property type="entry name" value="RHO GTPASE-ACTIVATING PROTEIN GACA"/>
    <property type="match status" value="1"/>
</dbReference>
<dbReference type="Gene3D" id="3.90.810.10">
    <property type="entry name" value="CRIB domain"/>
    <property type="match status" value="1"/>
</dbReference>
<feature type="compositionally biased region" description="Basic and acidic residues" evidence="2">
    <location>
        <begin position="313"/>
        <end position="322"/>
    </location>
</feature>
<evidence type="ECO:0000256" key="1">
    <source>
        <dbReference type="ARBA" id="ARBA00022468"/>
    </source>
</evidence>
<feature type="domain" description="CRIB" evidence="3">
    <location>
        <begin position="69"/>
        <end position="82"/>
    </location>
</feature>
<feature type="region of interest" description="Disordered" evidence="2">
    <location>
        <begin position="297"/>
        <end position="345"/>
    </location>
</feature>
<dbReference type="InterPro" id="IPR036936">
    <property type="entry name" value="CRIB_dom_sf"/>
</dbReference>
<gene>
    <name evidence="5" type="ORF">VFH_III103440</name>
</gene>
<sequence length="484" mass="53568">MTGLVMVTRGGGCGGGSKRTREAGVEEEEEERNQLSLVALLLAAIRKSMVACRVERPDEVISSVGQMEIGWPTDVQHVTHVTFDRFNGFLGLPVEFEVEIPGRVPSASVSVFGVSAESMQCSYDSKGNSVPTILMLMQDRLYSQGGLKAEGIFRINPENSKEEHVRNQLNSGIVPDDIDVHCLAGLIKAWFRELPSGVLDGLSPEQVLQCNTEEESFELVKQLKPTECALLSWAIDLMADVVQEEEHNKMNARNIAMVFAPNMTQMSDPLTALMHAVQVMNLLKTLIMKTLREREETATGGYSPMSFRTSFRQSEDEYDSQRETATCGYSPMSLRSSYPPSEDEYDSQLEINASGELKGTKSDFNDHTHYRNSSEEVLEAQSLSAIEECFLKQLEENVDTNELSEEHVDYLQECVSSKSCCDYSAEPALSITDSITVNSCLSSDKEKINADAMIPLLGWTDTDDVEMVDKFTDSVSPVPLLASS</sequence>
<dbReference type="GO" id="GO:0007165">
    <property type="term" value="P:signal transduction"/>
    <property type="evidence" value="ECO:0007669"/>
    <property type="project" value="InterPro"/>
</dbReference>
<dbReference type="AlphaFoldDB" id="A0AAV1A1H9"/>
<proteinExistence type="predicted"/>
<dbReference type="CDD" id="cd00159">
    <property type="entry name" value="RhoGAP"/>
    <property type="match status" value="1"/>
</dbReference>
<dbReference type="SUPFAM" id="SSF48350">
    <property type="entry name" value="GTPase activation domain, GAP"/>
    <property type="match status" value="1"/>
</dbReference>
<dbReference type="InterPro" id="IPR044785">
    <property type="entry name" value="RopGAP1-5"/>
</dbReference>
<dbReference type="PANTHER" id="PTHR23177">
    <property type="entry name" value="MKIAA1688 PROTEIN"/>
    <property type="match status" value="1"/>
</dbReference>
<keyword evidence="1" id="KW-0343">GTPase activation</keyword>
<feature type="domain" description="Rho-GAP" evidence="4">
    <location>
        <begin position="114"/>
        <end position="295"/>
    </location>
</feature>
<accession>A0AAV1A1H9</accession>
<dbReference type="PROSITE" id="PS50238">
    <property type="entry name" value="RHOGAP"/>
    <property type="match status" value="1"/>
</dbReference>
<dbReference type="EMBL" id="OX451738">
    <property type="protein sequence ID" value="CAI8603814.1"/>
    <property type="molecule type" value="Genomic_DNA"/>
</dbReference>
<protein>
    <submittedName>
        <fullName evidence="5">Uncharacterized protein</fullName>
    </submittedName>
</protein>
<evidence type="ECO:0000313" key="6">
    <source>
        <dbReference type="Proteomes" id="UP001157006"/>
    </source>
</evidence>
<dbReference type="InterPro" id="IPR000198">
    <property type="entry name" value="RhoGAP_dom"/>
</dbReference>
<evidence type="ECO:0000259" key="3">
    <source>
        <dbReference type="PROSITE" id="PS50108"/>
    </source>
</evidence>
<dbReference type="FunFam" id="1.10.555.10:FF:000046">
    <property type="entry name" value="Rho GTPase-activating protein 5"/>
    <property type="match status" value="1"/>
</dbReference>
<dbReference type="PROSITE" id="PS50108">
    <property type="entry name" value="CRIB"/>
    <property type="match status" value="1"/>
</dbReference>
<name>A0AAV1A1H9_VICFA</name>
<dbReference type="GO" id="GO:0005096">
    <property type="term" value="F:GTPase activator activity"/>
    <property type="evidence" value="ECO:0007669"/>
    <property type="project" value="UniProtKB-KW"/>
</dbReference>
<keyword evidence="6" id="KW-1185">Reference proteome</keyword>
<dbReference type="Pfam" id="PF00786">
    <property type="entry name" value="PBD"/>
    <property type="match status" value="1"/>
</dbReference>
<dbReference type="SMART" id="SM00324">
    <property type="entry name" value="RhoGAP"/>
    <property type="match status" value="1"/>
</dbReference>
<dbReference type="Gene3D" id="1.10.555.10">
    <property type="entry name" value="Rho GTPase activation protein"/>
    <property type="match status" value="1"/>
</dbReference>
<dbReference type="Pfam" id="PF00620">
    <property type="entry name" value="RhoGAP"/>
    <property type="match status" value="1"/>
</dbReference>
<dbReference type="InterPro" id="IPR008936">
    <property type="entry name" value="Rho_GTPase_activation_prot"/>
</dbReference>
<dbReference type="SMART" id="SM00285">
    <property type="entry name" value="PBD"/>
    <property type="match status" value="1"/>
</dbReference>
<organism evidence="5 6">
    <name type="scientific">Vicia faba</name>
    <name type="common">Broad bean</name>
    <name type="synonym">Faba vulgaris</name>
    <dbReference type="NCBI Taxonomy" id="3906"/>
    <lineage>
        <taxon>Eukaryota</taxon>
        <taxon>Viridiplantae</taxon>
        <taxon>Streptophyta</taxon>
        <taxon>Embryophyta</taxon>
        <taxon>Tracheophyta</taxon>
        <taxon>Spermatophyta</taxon>
        <taxon>Magnoliopsida</taxon>
        <taxon>eudicotyledons</taxon>
        <taxon>Gunneridae</taxon>
        <taxon>Pentapetalae</taxon>
        <taxon>rosids</taxon>
        <taxon>fabids</taxon>
        <taxon>Fabales</taxon>
        <taxon>Fabaceae</taxon>
        <taxon>Papilionoideae</taxon>
        <taxon>50 kb inversion clade</taxon>
        <taxon>NPAAA clade</taxon>
        <taxon>Hologalegina</taxon>
        <taxon>IRL clade</taxon>
        <taxon>Fabeae</taxon>
        <taxon>Vicia</taxon>
    </lineage>
</organism>
<dbReference type="Proteomes" id="UP001157006">
    <property type="component" value="Chromosome 3"/>
</dbReference>
<evidence type="ECO:0000256" key="2">
    <source>
        <dbReference type="SAM" id="MobiDB-lite"/>
    </source>
</evidence>